<sequence>MAIQDSSFFEMKEDNINKASKALKAMGHPLRLKILCVIGEQELPVMEIVKQVGTTQSNISQHIDILREKDIITSRREGSKILCKVRDHNILVLMNAMQQTFCPVKQ</sequence>
<evidence type="ECO:0000313" key="6">
    <source>
        <dbReference type="Proteomes" id="UP001054820"/>
    </source>
</evidence>
<dbReference type="SMART" id="SM00418">
    <property type="entry name" value="HTH_ARSR"/>
    <property type="match status" value="1"/>
</dbReference>
<dbReference type="PANTHER" id="PTHR43132:SF2">
    <property type="entry name" value="ARSENICAL RESISTANCE OPERON REPRESSOR ARSR-RELATED"/>
    <property type="match status" value="1"/>
</dbReference>
<dbReference type="NCBIfam" id="NF033788">
    <property type="entry name" value="HTH_metalloreg"/>
    <property type="match status" value="1"/>
</dbReference>
<evidence type="ECO:0000313" key="5">
    <source>
        <dbReference type="EMBL" id="BCN94073.1"/>
    </source>
</evidence>
<evidence type="ECO:0000256" key="3">
    <source>
        <dbReference type="ARBA" id="ARBA00023163"/>
    </source>
</evidence>
<evidence type="ECO:0000259" key="4">
    <source>
        <dbReference type="SMART" id="SM00418"/>
    </source>
</evidence>
<dbReference type="Proteomes" id="UP001054820">
    <property type="component" value="Chromosome"/>
</dbReference>
<dbReference type="InterPro" id="IPR051011">
    <property type="entry name" value="Metal_resp_trans_reg"/>
</dbReference>
<dbReference type="PRINTS" id="PR00778">
    <property type="entry name" value="HTHARSR"/>
</dbReference>
<dbReference type="RefSeq" id="WP_375540377.1">
    <property type="nucleotide sequence ID" value="NZ_AP024202.1"/>
</dbReference>
<dbReference type="SUPFAM" id="SSF46785">
    <property type="entry name" value="Winged helix' DNA-binding domain"/>
    <property type="match status" value="1"/>
</dbReference>
<gene>
    <name evidence="5" type="ORF">THMIRHAM_18580</name>
</gene>
<keyword evidence="1" id="KW-0805">Transcription regulation</keyword>
<evidence type="ECO:0000256" key="1">
    <source>
        <dbReference type="ARBA" id="ARBA00023015"/>
    </source>
</evidence>
<name>A0ABM7MF54_9GAMM</name>
<dbReference type="Gene3D" id="1.10.10.10">
    <property type="entry name" value="Winged helix-like DNA-binding domain superfamily/Winged helix DNA-binding domain"/>
    <property type="match status" value="1"/>
</dbReference>
<keyword evidence="2" id="KW-0238">DNA-binding</keyword>
<dbReference type="InterPro" id="IPR001845">
    <property type="entry name" value="HTH_ArsR_DNA-bd_dom"/>
</dbReference>
<evidence type="ECO:0000256" key="2">
    <source>
        <dbReference type="ARBA" id="ARBA00023125"/>
    </source>
</evidence>
<protein>
    <recommendedName>
        <fullName evidence="4">HTH arsR-type domain-containing protein</fullName>
    </recommendedName>
</protein>
<accession>A0ABM7MF54</accession>
<dbReference type="InterPro" id="IPR011991">
    <property type="entry name" value="ArsR-like_HTH"/>
</dbReference>
<dbReference type="PANTHER" id="PTHR43132">
    <property type="entry name" value="ARSENICAL RESISTANCE OPERON REPRESSOR ARSR-RELATED"/>
    <property type="match status" value="1"/>
</dbReference>
<dbReference type="CDD" id="cd00090">
    <property type="entry name" value="HTH_ARSR"/>
    <property type="match status" value="1"/>
</dbReference>
<keyword evidence="3" id="KW-0804">Transcription</keyword>
<reference evidence="5" key="1">
    <citation type="journal article" date="2022" name="Arch. Microbiol.">
        <title>Thiomicrorhabdus immobilis sp. nov., a mesophilic sulfur-oxidizing bacterium isolated from sediment of a brackish lake in northern Japan.</title>
        <authorList>
            <person name="Kojima H."/>
            <person name="Mochizuki J."/>
            <person name="Kanda M."/>
            <person name="Watanabe T."/>
            <person name="Fukui M."/>
        </authorList>
    </citation>
    <scope>NUCLEOTIDE SEQUENCE</scope>
    <source>
        <strain evidence="5">Am19</strain>
    </source>
</reference>
<dbReference type="Pfam" id="PF01022">
    <property type="entry name" value="HTH_5"/>
    <property type="match status" value="1"/>
</dbReference>
<dbReference type="InterPro" id="IPR036388">
    <property type="entry name" value="WH-like_DNA-bd_sf"/>
</dbReference>
<dbReference type="EMBL" id="AP024202">
    <property type="protein sequence ID" value="BCN94073.1"/>
    <property type="molecule type" value="Genomic_DNA"/>
</dbReference>
<proteinExistence type="predicted"/>
<feature type="domain" description="HTH arsR-type" evidence="4">
    <location>
        <begin position="21"/>
        <end position="102"/>
    </location>
</feature>
<keyword evidence="6" id="KW-1185">Reference proteome</keyword>
<organism evidence="5 6">
    <name type="scientific">Thiomicrorhabdus immobilis</name>
    <dbReference type="NCBI Taxonomy" id="2791037"/>
    <lineage>
        <taxon>Bacteria</taxon>
        <taxon>Pseudomonadati</taxon>
        <taxon>Pseudomonadota</taxon>
        <taxon>Gammaproteobacteria</taxon>
        <taxon>Thiotrichales</taxon>
        <taxon>Piscirickettsiaceae</taxon>
        <taxon>Thiomicrorhabdus</taxon>
    </lineage>
</organism>
<dbReference type="InterPro" id="IPR036390">
    <property type="entry name" value="WH_DNA-bd_sf"/>
</dbReference>